<organism evidence="2 3">
    <name type="scientific">Phytophthora infestans</name>
    <name type="common">Potato late blight agent</name>
    <name type="synonym">Botrytis infestans</name>
    <dbReference type="NCBI Taxonomy" id="4787"/>
    <lineage>
        <taxon>Eukaryota</taxon>
        <taxon>Sar</taxon>
        <taxon>Stramenopiles</taxon>
        <taxon>Oomycota</taxon>
        <taxon>Peronosporomycetes</taxon>
        <taxon>Peronosporales</taxon>
        <taxon>Peronosporaceae</taxon>
        <taxon>Phytophthora</taxon>
    </lineage>
</organism>
<reference evidence="2" key="1">
    <citation type="submission" date="2020-03" db="EMBL/GenBank/DDBJ databases">
        <title>Hybrid Assembly of Korean Phytophthora infestans isolates.</title>
        <authorList>
            <person name="Prokchorchik M."/>
            <person name="Lee Y."/>
            <person name="Seo J."/>
            <person name="Cho J.-H."/>
            <person name="Park Y.-E."/>
            <person name="Jang D.-C."/>
            <person name="Im J.-S."/>
            <person name="Choi J.-G."/>
            <person name="Park H.-J."/>
            <person name="Lee G.-B."/>
            <person name="Lee Y.-G."/>
            <person name="Hong S.-Y."/>
            <person name="Cho K."/>
            <person name="Sohn K.H."/>
        </authorList>
    </citation>
    <scope>NUCLEOTIDE SEQUENCE</scope>
    <source>
        <strain evidence="2">KR_2_A2</strain>
    </source>
</reference>
<comment type="caution">
    <text evidence="2">The sequence shown here is derived from an EMBL/GenBank/DDBJ whole genome shotgun (WGS) entry which is preliminary data.</text>
</comment>
<keyword evidence="1" id="KW-0472">Membrane</keyword>
<accession>A0A8S9U5V7</accession>
<dbReference type="EMBL" id="JAACNO010002208">
    <property type="protein sequence ID" value="KAF4135032.1"/>
    <property type="molecule type" value="Genomic_DNA"/>
</dbReference>
<evidence type="ECO:0000313" key="3">
    <source>
        <dbReference type="Proteomes" id="UP000704712"/>
    </source>
</evidence>
<gene>
    <name evidence="2" type="ORF">GN958_ATG15783</name>
</gene>
<feature type="non-terminal residue" evidence="2">
    <location>
        <position position="1"/>
    </location>
</feature>
<keyword evidence="1" id="KW-0812">Transmembrane</keyword>
<sequence length="91" mass="10226">VNPLVNCTDATSHYTRATDLLVYFTTGALISAFATITVIYVPRITVESQDASPYRRLHESPDLYGDIDANNSSKWTRSAVVEFIEHYLQQS</sequence>
<dbReference type="Proteomes" id="UP000704712">
    <property type="component" value="Unassembled WGS sequence"/>
</dbReference>
<evidence type="ECO:0000256" key="1">
    <source>
        <dbReference type="SAM" id="Phobius"/>
    </source>
</evidence>
<name>A0A8S9U5V7_PHYIN</name>
<evidence type="ECO:0000313" key="2">
    <source>
        <dbReference type="EMBL" id="KAF4135032.1"/>
    </source>
</evidence>
<protein>
    <submittedName>
        <fullName evidence="2">Uncharacterized protein</fullName>
    </submittedName>
</protein>
<proteinExistence type="predicted"/>
<feature type="transmembrane region" description="Helical" evidence="1">
    <location>
        <begin position="20"/>
        <end position="41"/>
    </location>
</feature>
<dbReference type="AlphaFoldDB" id="A0A8S9U5V7"/>
<keyword evidence="1" id="KW-1133">Transmembrane helix</keyword>